<dbReference type="EMBL" id="SHKL01000001">
    <property type="protein sequence ID" value="RZT88693.1"/>
    <property type="molecule type" value="Genomic_DNA"/>
</dbReference>
<evidence type="ECO:0000256" key="2">
    <source>
        <dbReference type="ARBA" id="ARBA00022475"/>
    </source>
</evidence>
<evidence type="ECO:0000259" key="8">
    <source>
        <dbReference type="Pfam" id="PF04024"/>
    </source>
</evidence>
<dbReference type="RefSeq" id="WP_130292667.1">
    <property type="nucleotide sequence ID" value="NZ_SHKL01000001.1"/>
</dbReference>
<name>A0A4Q7V7B2_PSEST</name>
<dbReference type="Proteomes" id="UP000291591">
    <property type="component" value="Unassembled WGS sequence"/>
</dbReference>
<reference evidence="9 10" key="1">
    <citation type="submission" date="2019-02" db="EMBL/GenBank/DDBJ databases">
        <title>Sequencing the genomes of 1000 actinobacteria strains.</title>
        <authorList>
            <person name="Klenk H.-P."/>
        </authorList>
    </citation>
    <scope>NUCLEOTIDE SEQUENCE [LARGE SCALE GENOMIC DNA]</scope>
    <source>
        <strain evidence="9 10">DSM 45779</strain>
    </source>
</reference>
<feature type="compositionally biased region" description="Polar residues" evidence="6">
    <location>
        <begin position="1"/>
        <end position="13"/>
    </location>
</feature>
<keyword evidence="2" id="KW-1003">Cell membrane</keyword>
<accession>A0A4Q7V7B2</accession>
<evidence type="ECO:0000256" key="5">
    <source>
        <dbReference type="ARBA" id="ARBA00023136"/>
    </source>
</evidence>
<dbReference type="PANTHER" id="PTHR33885">
    <property type="entry name" value="PHAGE SHOCK PROTEIN C"/>
    <property type="match status" value="1"/>
</dbReference>
<dbReference type="Pfam" id="PF04024">
    <property type="entry name" value="PspC"/>
    <property type="match status" value="1"/>
</dbReference>
<dbReference type="OrthoDB" id="7359894at2"/>
<keyword evidence="3 7" id="KW-0812">Transmembrane</keyword>
<proteinExistence type="predicted"/>
<keyword evidence="4 7" id="KW-1133">Transmembrane helix</keyword>
<evidence type="ECO:0000256" key="6">
    <source>
        <dbReference type="SAM" id="MobiDB-lite"/>
    </source>
</evidence>
<evidence type="ECO:0000256" key="1">
    <source>
        <dbReference type="ARBA" id="ARBA00004162"/>
    </source>
</evidence>
<keyword evidence="10" id="KW-1185">Reference proteome</keyword>
<evidence type="ECO:0000256" key="4">
    <source>
        <dbReference type="ARBA" id="ARBA00022989"/>
    </source>
</evidence>
<gene>
    <name evidence="9" type="ORF">EV383_5637</name>
</gene>
<comment type="caution">
    <text evidence="9">The sequence shown here is derived from an EMBL/GenBank/DDBJ whole genome shotgun (WGS) entry which is preliminary data.</text>
</comment>
<feature type="transmembrane region" description="Helical" evidence="7">
    <location>
        <begin position="91"/>
        <end position="112"/>
    </location>
</feature>
<comment type="subcellular location">
    <subcellularLocation>
        <location evidence="1">Cell membrane</location>
        <topology evidence="1">Single-pass membrane protein</topology>
    </subcellularLocation>
</comment>
<protein>
    <submittedName>
        <fullName evidence="9">Phage shock protein C (PspC) family protein</fullName>
    </submittedName>
</protein>
<dbReference type="AlphaFoldDB" id="A0A4Q7V7B2"/>
<evidence type="ECO:0000313" key="10">
    <source>
        <dbReference type="Proteomes" id="UP000291591"/>
    </source>
</evidence>
<evidence type="ECO:0000256" key="3">
    <source>
        <dbReference type="ARBA" id="ARBA00022692"/>
    </source>
</evidence>
<dbReference type="PANTHER" id="PTHR33885:SF3">
    <property type="entry name" value="PHAGE SHOCK PROTEIN C"/>
    <property type="match status" value="1"/>
</dbReference>
<sequence length="120" mass="12441">MDTTENRTGTDSTAPEPGTAAPFSGPSSYSDPVSFADTAPTSAVVAAGPPPREHRRFTLRRSRTDVWLGGVCGGLASELDVDPALVRVSTVAVTLFTGGGLALVYLAAWILAPREKLAVV</sequence>
<keyword evidence="5 7" id="KW-0472">Membrane</keyword>
<feature type="region of interest" description="Disordered" evidence="6">
    <location>
        <begin position="1"/>
        <end position="35"/>
    </location>
</feature>
<evidence type="ECO:0000256" key="7">
    <source>
        <dbReference type="SAM" id="Phobius"/>
    </source>
</evidence>
<dbReference type="InterPro" id="IPR007168">
    <property type="entry name" value="Phageshock_PspC_N"/>
</dbReference>
<dbReference type="GO" id="GO:0005886">
    <property type="term" value="C:plasma membrane"/>
    <property type="evidence" value="ECO:0007669"/>
    <property type="project" value="UniProtKB-SubCell"/>
</dbReference>
<feature type="domain" description="Phage shock protein PspC N-terminal" evidence="8">
    <location>
        <begin position="58"/>
        <end position="115"/>
    </location>
</feature>
<evidence type="ECO:0000313" key="9">
    <source>
        <dbReference type="EMBL" id="RZT88693.1"/>
    </source>
</evidence>
<dbReference type="InterPro" id="IPR052027">
    <property type="entry name" value="PspC"/>
</dbReference>
<organism evidence="9 10">
    <name type="scientific">Pseudonocardia sediminis</name>
    <dbReference type="NCBI Taxonomy" id="1397368"/>
    <lineage>
        <taxon>Bacteria</taxon>
        <taxon>Bacillati</taxon>
        <taxon>Actinomycetota</taxon>
        <taxon>Actinomycetes</taxon>
        <taxon>Pseudonocardiales</taxon>
        <taxon>Pseudonocardiaceae</taxon>
        <taxon>Pseudonocardia</taxon>
    </lineage>
</organism>